<evidence type="ECO:0000256" key="5">
    <source>
        <dbReference type="ARBA" id="ARBA00022833"/>
    </source>
</evidence>
<evidence type="ECO:0000256" key="1">
    <source>
        <dbReference type="ARBA" id="ARBA00004123"/>
    </source>
</evidence>
<feature type="compositionally biased region" description="Polar residues" evidence="10">
    <location>
        <begin position="172"/>
        <end position="185"/>
    </location>
</feature>
<feature type="compositionally biased region" description="Acidic residues" evidence="10">
    <location>
        <begin position="638"/>
        <end position="647"/>
    </location>
</feature>
<dbReference type="eggNOG" id="KOG1721">
    <property type="taxonomic scope" value="Eukaryota"/>
</dbReference>
<keyword evidence="2" id="KW-0479">Metal-binding</keyword>
<dbReference type="GO" id="GO:0005634">
    <property type="term" value="C:nucleus"/>
    <property type="evidence" value="ECO:0007669"/>
    <property type="project" value="UniProtKB-SubCell"/>
</dbReference>
<feature type="domain" description="C2H2-type" evidence="11">
    <location>
        <begin position="599"/>
        <end position="626"/>
    </location>
</feature>
<feature type="compositionally biased region" description="Low complexity" evidence="10">
    <location>
        <begin position="553"/>
        <end position="566"/>
    </location>
</feature>
<feature type="compositionally biased region" description="Polar residues" evidence="10">
    <location>
        <begin position="296"/>
        <end position="309"/>
    </location>
</feature>
<comment type="subcellular location">
    <subcellularLocation>
        <location evidence="1">Nucleus</location>
    </subcellularLocation>
</comment>
<feature type="compositionally biased region" description="Basic and acidic residues" evidence="10">
    <location>
        <begin position="340"/>
        <end position="360"/>
    </location>
</feature>
<keyword evidence="8" id="KW-0539">Nucleus</keyword>
<accession>G7E4Z2</accession>
<keyword evidence="3" id="KW-0677">Repeat</keyword>
<dbReference type="Pfam" id="PF00096">
    <property type="entry name" value="zf-C2H2"/>
    <property type="match status" value="2"/>
</dbReference>
<dbReference type="PROSITE" id="PS50157">
    <property type="entry name" value="ZINC_FINGER_C2H2_2"/>
    <property type="match status" value="2"/>
</dbReference>
<proteinExistence type="predicted"/>
<dbReference type="GO" id="GO:0008270">
    <property type="term" value="F:zinc ion binding"/>
    <property type="evidence" value="ECO:0007669"/>
    <property type="project" value="UniProtKB-KW"/>
</dbReference>
<dbReference type="RefSeq" id="XP_014566323.1">
    <property type="nucleotide sequence ID" value="XM_014710837.1"/>
</dbReference>
<dbReference type="PANTHER" id="PTHR16515">
    <property type="entry name" value="PR DOMAIN ZINC FINGER PROTEIN"/>
    <property type="match status" value="1"/>
</dbReference>
<dbReference type="EMBL" id="BABT02000146">
    <property type="protein sequence ID" value="GAA97902.1"/>
    <property type="molecule type" value="Genomic_DNA"/>
</dbReference>
<dbReference type="OMA" id="DPECSAT"/>
<dbReference type="GO" id="GO:0006357">
    <property type="term" value="P:regulation of transcription by RNA polymerase II"/>
    <property type="evidence" value="ECO:0007669"/>
    <property type="project" value="UniProtKB-ARBA"/>
</dbReference>
<evidence type="ECO:0000256" key="10">
    <source>
        <dbReference type="SAM" id="MobiDB-lite"/>
    </source>
</evidence>
<comment type="caution">
    <text evidence="12">The sequence shown here is derived from an EMBL/GenBank/DDBJ whole genome shotgun (WGS) entry which is preliminary data.</text>
</comment>
<dbReference type="HOGENOM" id="CLU_410535_0_0_1"/>
<dbReference type="InterPro" id="IPR050331">
    <property type="entry name" value="Zinc_finger"/>
</dbReference>
<gene>
    <name evidence="12" type="primary">Mo04582</name>
    <name evidence="12" type="ORF">E5Q_04582</name>
</gene>
<feature type="compositionally biased region" description="Low complexity" evidence="10">
    <location>
        <begin position="156"/>
        <end position="171"/>
    </location>
</feature>
<evidence type="ECO:0000256" key="3">
    <source>
        <dbReference type="ARBA" id="ARBA00022737"/>
    </source>
</evidence>
<evidence type="ECO:0000256" key="2">
    <source>
        <dbReference type="ARBA" id="ARBA00022723"/>
    </source>
</evidence>
<feature type="compositionally biased region" description="Polar residues" evidence="10">
    <location>
        <begin position="31"/>
        <end position="50"/>
    </location>
</feature>
<dbReference type="SMART" id="SM00355">
    <property type="entry name" value="ZnF_C2H2"/>
    <property type="match status" value="2"/>
</dbReference>
<dbReference type="Gene3D" id="3.30.160.60">
    <property type="entry name" value="Classic Zinc Finger"/>
    <property type="match status" value="2"/>
</dbReference>
<feature type="compositionally biased region" description="Polar residues" evidence="10">
    <location>
        <begin position="88"/>
        <end position="98"/>
    </location>
</feature>
<evidence type="ECO:0000256" key="7">
    <source>
        <dbReference type="ARBA" id="ARBA00023163"/>
    </source>
</evidence>
<evidence type="ECO:0000259" key="11">
    <source>
        <dbReference type="PROSITE" id="PS50157"/>
    </source>
</evidence>
<evidence type="ECO:0000313" key="12">
    <source>
        <dbReference type="EMBL" id="GAA97902.1"/>
    </source>
</evidence>
<name>G7E4Z2_MIXOS</name>
<dbReference type="FunFam" id="3.30.160.60:FF:001289">
    <property type="entry name" value="Zinc finger protein 574"/>
    <property type="match status" value="1"/>
</dbReference>
<sequence length="669" mass="71678">MSDLSERPSLPSIKSLFGVTSEDLLDRENSAKQQQPPTANEEQQQSLNSPTRRRVLPLPSSGSELFRSGSYHQRASFESDRVSDAGSWCSTDNESGGSHSLRRYHQNSSASSILGGVSIVSGPPPAGSASAGVSRRSTKSGRHRRHDSHNDPYRPRSPLSPRSYYTSLPPRTSSLETPQETDAESTFISRLSSGPAAIDTRLTAASFSLQPVAKTPTQLTAPNLLGGLTPKASGIAISSSPVATALEPIRAVDPSLEGPNSPARRRTQSLTGIYMSQSHNSPYRASYDDQLHPSLHGTQPLASGSTSRVLDQDETSLARAHSVGSKRNIGSITSSQRTETQGDHAMDEQEANHFSDEADLKRRHSSSSANAVRYANRSPVPNHFSTEPGLYQTHGVPPGFNVGPGYPGGQPAGQVAHRARVIPSGSPANFYESFAIPRNQPSHHQFHHPSQQHPHLARSADMYALGSSQGSESSEAAARMSKMSLFSPRASHSSSSLGGSIYENNAFSPAQSGYSTGLSSTSPIFTPQFQGKGPLTQSTSRSDYEESGPDTQSPYSPAASASGSGHSATRYTCPFCSKKFSRPSSLRIHVYSHTGEKPYTCELCHRGFSVQSNLRRHLKVHKTQQSATASKETLDSAMEGDEDEDEQATGIGGNPGQTSAEAFDPPLQR</sequence>
<keyword evidence="6" id="KW-0805">Transcription regulation</keyword>
<evidence type="ECO:0000256" key="8">
    <source>
        <dbReference type="ARBA" id="ARBA00023242"/>
    </source>
</evidence>
<evidence type="ECO:0000256" key="9">
    <source>
        <dbReference type="PROSITE-ProRule" id="PRU00042"/>
    </source>
</evidence>
<keyword evidence="5" id="KW-0862">Zinc</keyword>
<dbReference type="PROSITE" id="PS00028">
    <property type="entry name" value="ZINC_FINGER_C2H2_1"/>
    <property type="match status" value="2"/>
</dbReference>
<feature type="region of interest" description="Disordered" evidence="10">
    <location>
        <begin position="621"/>
        <end position="669"/>
    </location>
</feature>
<feature type="region of interest" description="Disordered" evidence="10">
    <location>
        <begin position="512"/>
        <end position="566"/>
    </location>
</feature>
<feature type="compositionally biased region" description="Low complexity" evidence="10">
    <location>
        <begin position="108"/>
        <end position="134"/>
    </location>
</feature>
<evidence type="ECO:0000256" key="4">
    <source>
        <dbReference type="ARBA" id="ARBA00022771"/>
    </source>
</evidence>
<evidence type="ECO:0000313" key="13">
    <source>
        <dbReference type="Proteomes" id="UP000009131"/>
    </source>
</evidence>
<dbReference type="SUPFAM" id="SSF57667">
    <property type="entry name" value="beta-beta-alpha zinc fingers"/>
    <property type="match status" value="1"/>
</dbReference>
<evidence type="ECO:0000256" key="6">
    <source>
        <dbReference type="ARBA" id="ARBA00023015"/>
    </source>
</evidence>
<feature type="compositionally biased region" description="Basic residues" evidence="10">
    <location>
        <begin position="136"/>
        <end position="147"/>
    </location>
</feature>
<dbReference type="InterPro" id="IPR036236">
    <property type="entry name" value="Znf_C2H2_sf"/>
</dbReference>
<protein>
    <recommendedName>
        <fullName evidence="11">C2H2-type domain-containing protein</fullName>
    </recommendedName>
</protein>
<dbReference type="InParanoid" id="G7E4Z2"/>
<dbReference type="OrthoDB" id="6077919at2759"/>
<dbReference type="AlphaFoldDB" id="G7E4Z2"/>
<feature type="compositionally biased region" description="Polar residues" evidence="10">
    <location>
        <begin position="512"/>
        <end position="541"/>
    </location>
</feature>
<feature type="domain" description="C2H2-type" evidence="11">
    <location>
        <begin position="571"/>
        <end position="598"/>
    </location>
</feature>
<organism evidence="12 13">
    <name type="scientific">Mixia osmundae (strain CBS 9802 / IAM 14324 / JCM 22182 / KY 12970)</name>
    <dbReference type="NCBI Taxonomy" id="764103"/>
    <lineage>
        <taxon>Eukaryota</taxon>
        <taxon>Fungi</taxon>
        <taxon>Dikarya</taxon>
        <taxon>Basidiomycota</taxon>
        <taxon>Pucciniomycotina</taxon>
        <taxon>Mixiomycetes</taxon>
        <taxon>Mixiales</taxon>
        <taxon>Mixiaceae</taxon>
        <taxon>Mixia</taxon>
    </lineage>
</organism>
<dbReference type="PANTHER" id="PTHR16515:SF66">
    <property type="entry name" value="C2H2-TYPE DOMAIN-CONTAINING PROTEIN"/>
    <property type="match status" value="1"/>
</dbReference>
<reference evidence="12 13" key="2">
    <citation type="journal article" date="2012" name="Open Biol.">
        <title>Characteristics of nucleosomes and linker DNA regions on the genome of the basidiomycete Mixia osmundae revealed by mono- and dinucleosome mapping.</title>
        <authorList>
            <person name="Nishida H."/>
            <person name="Kondo S."/>
            <person name="Matsumoto T."/>
            <person name="Suzuki Y."/>
            <person name="Yoshikawa H."/>
            <person name="Taylor T.D."/>
            <person name="Sugiyama J."/>
        </authorList>
    </citation>
    <scope>NUCLEOTIDE SEQUENCE [LARGE SCALE GENOMIC DNA]</scope>
    <source>
        <strain evidence="13">CBS 9802 / IAM 14324 / JCM 22182 / KY 12970</strain>
    </source>
</reference>
<dbReference type="InterPro" id="IPR013087">
    <property type="entry name" value="Znf_C2H2_type"/>
</dbReference>
<dbReference type="STRING" id="764103.G7E4Z2"/>
<feature type="region of interest" description="Disordered" evidence="10">
    <location>
        <begin position="278"/>
        <end position="381"/>
    </location>
</feature>
<keyword evidence="13" id="KW-1185">Reference proteome</keyword>
<reference evidence="12 13" key="1">
    <citation type="journal article" date="2011" name="J. Gen. Appl. Microbiol.">
        <title>Draft genome sequencing of the enigmatic basidiomycete Mixia osmundae.</title>
        <authorList>
            <person name="Nishida H."/>
            <person name="Nagatsuka Y."/>
            <person name="Sugiyama J."/>
        </authorList>
    </citation>
    <scope>NUCLEOTIDE SEQUENCE [LARGE SCALE GENOMIC DNA]</scope>
    <source>
        <strain evidence="13">CBS 9802 / IAM 14324 / JCM 22182 / KY 12970</strain>
    </source>
</reference>
<dbReference type="Proteomes" id="UP000009131">
    <property type="component" value="Unassembled WGS sequence"/>
</dbReference>
<feature type="region of interest" description="Disordered" evidence="10">
    <location>
        <begin position="1"/>
        <end position="185"/>
    </location>
</feature>
<feature type="compositionally biased region" description="Polar residues" evidence="10">
    <location>
        <begin position="328"/>
        <end position="339"/>
    </location>
</feature>
<keyword evidence="7" id="KW-0804">Transcription</keyword>
<keyword evidence="4 9" id="KW-0863">Zinc-finger</keyword>